<sequence>MAVEPAFVLHRWPYQDSSFIVELLTREQGRYRVVAKGARRSKSPWRAILQPFTPLLVQSRGRHDLQTLTQAELNGRAVALNGRSLYSGFYLNELVQRLTSPYQPLEPVFDDYQQALVQLASSAHVEPVLRQFEWQMLCHLGHGFDWDYDDQGESIQGEFWYRFVPEHGFCRVPQATTDCFSGSSLLQLGAFELSDPSLLNSMKRIMRMALAPYLGDQPLRSRQLFAQQKGN</sequence>
<keyword evidence="6 8" id="KW-0234">DNA repair</keyword>
<evidence type="ECO:0000256" key="1">
    <source>
        <dbReference type="ARBA" id="ARBA00003065"/>
    </source>
</evidence>
<dbReference type="GO" id="GO:0006310">
    <property type="term" value="P:DNA recombination"/>
    <property type="evidence" value="ECO:0007669"/>
    <property type="project" value="UniProtKB-UniRule"/>
</dbReference>
<evidence type="ECO:0000256" key="3">
    <source>
        <dbReference type="ARBA" id="ARBA00021310"/>
    </source>
</evidence>
<evidence type="ECO:0000256" key="8">
    <source>
        <dbReference type="HAMAP-Rule" id="MF_00201"/>
    </source>
</evidence>
<dbReference type="SUPFAM" id="SSF57863">
    <property type="entry name" value="ArfGap/RecO-like zinc finger"/>
    <property type="match status" value="1"/>
</dbReference>
<protein>
    <recommendedName>
        <fullName evidence="3 8">DNA repair protein RecO</fullName>
    </recommendedName>
    <alternativeName>
        <fullName evidence="7 8">Recombination protein O</fullName>
    </alternativeName>
</protein>
<keyword evidence="5 8" id="KW-0233">DNA recombination</keyword>
<dbReference type="EMBL" id="JPIN01000001">
    <property type="protein sequence ID" value="KFZ29625.1"/>
    <property type="molecule type" value="Genomic_DNA"/>
</dbReference>
<dbReference type="SUPFAM" id="SSF50249">
    <property type="entry name" value="Nucleic acid-binding proteins"/>
    <property type="match status" value="1"/>
</dbReference>
<dbReference type="Gene3D" id="1.20.1440.120">
    <property type="entry name" value="Recombination protein O, C-terminal domain"/>
    <property type="match status" value="1"/>
</dbReference>
<feature type="domain" description="DNA replication/recombination mediator RecO N-terminal" evidence="9">
    <location>
        <begin position="4"/>
        <end position="73"/>
    </location>
</feature>
<accession>A0A094IPL7</accession>
<evidence type="ECO:0000313" key="11">
    <source>
        <dbReference type="Proteomes" id="UP000053718"/>
    </source>
</evidence>
<dbReference type="Pfam" id="PF11967">
    <property type="entry name" value="RecO_N"/>
    <property type="match status" value="1"/>
</dbReference>
<dbReference type="GO" id="GO:0043590">
    <property type="term" value="C:bacterial nucleoid"/>
    <property type="evidence" value="ECO:0007669"/>
    <property type="project" value="TreeGrafter"/>
</dbReference>
<dbReference type="STRING" id="1517416.IDAT_00510"/>
<dbReference type="InterPro" id="IPR037278">
    <property type="entry name" value="ARFGAP/RecO"/>
</dbReference>
<dbReference type="Gene3D" id="2.40.50.140">
    <property type="entry name" value="Nucleic acid-binding proteins"/>
    <property type="match status" value="1"/>
</dbReference>
<gene>
    <name evidence="8" type="primary">recO</name>
    <name evidence="10" type="ORF">IDAT_00510</name>
</gene>
<comment type="caution">
    <text evidence="10">The sequence shown here is derived from an EMBL/GenBank/DDBJ whole genome shotgun (WGS) entry which is preliminary data.</text>
</comment>
<reference evidence="10 11" key="1">
    <citation type="submission" date="2014-06" db="EMBL/GenBank/DDBJ databases">
        <title>Draft genome sequence of Idiomarina sp. MCCC 1A10513.</title>
        <authorList>
            <person name="Du J."/>
            <person name="Lai Q."/>
            <person name="Shao Z."/>
        </authorList>
    </citation>
    <scope>NUCLEOTIDE SEQUENCE [LARGE SCALE GENOMIC DNA]</scope>
    <source>
        <strain evidence="10 11">MCCC 1A10513</strain>
    </source>
</reference>
<evidence type="ECO:0000256" key="6">
    <source>
        <dbReference type="ARBA" id="ARBA00023204"/>
    </source>
</evidence>
<dbReference type="HAMAP" id="MF_00201">
    <property type="entry name" value="RecO"/>
    <property type="match status" value="1"/>
</dbReference>
<proteinExistence type="inferred from homology"/>
<organism evidence="10 11">
    <name type="scientific">Pseudidiomarina atlantica</name>
    <dbReference type="NCBI Taxonomy" id="1517416"/>
    <lineage>
        <taxon>Bacteria</taxon>
        <taxon>Pseudomonadati</taxon>
        <taxon>Pseudomonadota</taxon>
        <taxon>Gammaproteobacteria</taxon>
        <taxon>Alteromonadales</taxon>
        <taxon>Idiomarinaceae</taxon>
        <taxon>Pseudidiomarina</taxon>
    </lineage>
</organism>
<dbReference type="GO" id="GO:0006302">
    <property type="term" value="P:double-strand break repair"/>
    <property type="evidence" value="ECO:0007669"/>
    <property type="project" value="TreeGrafter"/>
</dbReference>
<dbReference type="InterPro" id="IPR042242">
    <property type="entry name" value="RecO_C"/>
</dbReference>
<dbReference type="InterPro" id="IPR012340">
    <property type="entry name" value="NA-bd_OB-fold"/>
</dbReference>
<dbReference type="PANTHER" id="PTHR33991">
    <property type="entry name" value="DNA REPAIR PROTEIN RECO"/>
    <property type="match status" value="1"/>
</dbReference>
<name>A0A094IPL7_9GAMM</name>
<dbReference type="AlphaFoldDB" id="A0A094IPL7"/>
<evidence type="ECO:0000259" key="9">
    <source>
        <dbReference type="Pfam" id="PF11967"/>
    </source>
</evidence>
<keyword evidence="4 8" id="KW-0227">DNA damage</keyword>
<dbReference type="InterPro" id="IPR022572">
    <property type="entry name" value="DNA_rep/recomb_RecO_N"/>
</dbReference>
<evidence type="ECO:0000256" key="7">
    <source>
        <dbReference type="ARBA" id="ARBA00033409"/>
    </source>
</evidence>
<evidence type="ECO:0000313" key="10">
    <source>
        <dbReference type="EMBL" id="KFZ29625.1"/>
    </source>
</evidence>
<comment type="function">
    <text evidence="1 8">Involved in DNA repair and RecF pathway recombination.</text>
</comment>
<dbReference type="InterPro" id="IPR003717">
    <property type="entry name" value="RecO"/>
</dbReference>
<dbReference type="Proteomes" id="UP000053718">
    <property type="component" value="Unassembled WGS sequence"/>
</dbReference>
<keyword evidence="11" id="KW-1185">Reference proteome</keyword>
<dbReference type="PANTHER" id="PTHR33991:SF1">
    <property type="entry name" value="DNA REPAIR PROTEIN RECO"/>
    <property type="match status" value="1"/>
</dbReference>
<dbReference type="NCBIfam" id="TIGR00613">
    <property type="entry name" value="reco"/>
    <property type="match status" value="1"/>
</dbReference>
<dbReference type="eggNOG" id="COG1381">
    <property type="taxonomic scope" value="Bacteria"/>
</dbReference>
<evidence type="ECO:0000256" key="4">
    <source>
        <dbReference type="ARBA" id="ARBA00022763"/>
    </source>
</evidence>
<evidence type="ECO:0000256" key="5">
    <source>
        <dbReference type="ARBA" id="ARBA00023172"/>
    </source>
</evidence>
<comment type="similarity">
    <text evidence="2 8">Belongs to the RecO family.</text>
</comment>
<dbReference type="Pfam" id="PF02565">
    <property type="entry name" value="RecO_C"/>
    <property type="match status" value="1"/>
</dbReference>
<evidence type="ECO:0000256" key="2">
    <source>
        <dbReference type="ARBA" id="ARBA00007452"/>
    </source>
</evidence>